<keyword evidence="3" id="KW-1185">Reference proteome</keyword>
<feature type="transmembrane region" description="Helical" evidence="1">
    <location>
        <begin position="6"/>
        <end position="29"/>
    </location>
</feature>
<accession>A0A517SGZ4</accession>
<keyword evidence="1" id="KW-0812">Transmembrane</keyword>
<dbReference type="RefSeq" id="WP_145031158.1">
    <property type="nucleotide sequence ID" value="NZ_CP036271.1"/>
</dbReference>
<gene>
    <name evidence="2" type="ORF">Pan44_34380</name>
</gene>
<dbReference type="KEGG" id="ccos:Pan44_34380"/>
<evidence type="ECO:0000256" key="1">
    <source>
        <dbReference type="SAM" id="Phobius"/>
    </source>
</evidence>
<reference evidence="2 3" key="1">
    <citation type="submission" date="2019-02" db="EMBL/GenBank/DDBJ databases">
        <title>Deep-cultivation of Planctomycetes and their phenomic and genomic characterization uncovers novel biology.</title>
        <authorList>
            <person name="Wiegand S."/>
            <person name="Jogler M."/>
            <person name="Boedeker C."/>
            <person name="Pinto D."/>
            <person name="Vollmers J."/>
            <person name="Rivas-Marin E."/>
            <person name="Kohn T."/>
            <person name="Peeters S.H."/>
            <person name="Heuer A."/>
            <person name="Rast P."/>
            <person name="Oberbeckmann S."/>
            <person name="Bunk B."/>
            <person name="Jeske O."/>
            <person name="Meyerdierks A."/>
            <person name="Storesund J.E."/>
            <person name="Kallscheuer N."/>
            <person name="Luecker S."/>
            <person name="Lage O.M."/>
            <person name="Pohl T."/>
            <person name="Merkel B.J."/>
            <person name="Hornburger P."/>
            <person name="Mueller R.-W."/>
            <person name="Bruemmer F."/>
            <person name="Labrenz M."/>
            <person name="Spormann A.M."/>
            <person name="Op den Camp H."/>
            <person name="Overmann J."/>
            <person name="Amann R."/>
            <person name="Jetten M.S.M."/>
            <person name="Mascher T."/>
            <person name="Medema M.H."/>
            <person name="Devos D.P."/>
            <person name="Kaster A.-K."/>
            <person name="Ovreas L."/>
            <person name="Rohde M."/>
            <person name="Galperin M.Y."/>
            <person name="Jogler C."/>
        </authorList>
    </citation>
    <scope>NUCLEOTIDE SEQUENCE [LARGE SCALE GENOMIC DNA]</scope>
    <source>
        <strain evidence="2 3">Pan44</strain>
    </source>
</reference>
<dbReference type="EMBL" id="CP036271">
    <property type="protein sequence ID" value="QDT55395.1"/>
    <property type="molecule type" value="Genomic_DNA"/>
</dbReference>
<dbReference type="AlphaFoldDB" id="A0A517SGZ4"/>
<dbReference type="InParanoid" id="A0A517SGZ4"/>
<keyword evidence="1" id="KW-1133">Transmembrane helix</keyword>
<name>A0A517SGZ4_9PLAN</name>
<dbReference type="Proteomes" id="UP000315700">
    <property type="component" value="Chromosome"/>
</dbReference>
<proteinExistence type="predicted"/>
<evidence type="ECO:0000313" key="3">
    <source>
        <dbReference type="Proteomes" id="UP000315700"/>
    </source>
</evidence>
<keyword evidence="1" id="KW-0472">Membrane</keyword>
<protein>
    <submittedName>
        <fullName evidence="2">Uncharacterized protein</fullName>
    </submittedName>
</protein>
<sequence>MPTIQTLLISLAAFTALLCLGLGLVWMALRQRQMQYWIGSYYFPSEARPRIEDDAPVDVYLAVCDHYEPEWNRPSRSVSIEKVLRWQQDYPRLYGRLRDDDGRPPQHTFFFPQDEYRPEYLDALKPLCEAGFGDVDVHLHHDHDTAESLEQKLAEFRDTLFHRHGFLRRDPLTGEVVYGFIHGNWSLCNSRPDGQLCGVDQELTVLLKTGCYADFTLPSAPSATQTRTINSIYYAQDRPGRRKSHDTGVRAIAGQPAPRDHLLMIQGPLLPDWSSRKFGVLPRIENGDVTLGRPMTMRRFQLWRKAAVHVAGRPDQLFMKLHTHGCKDGNIDEWLGPNIVRFHEELAEYRRQHPNVRLHYVTAWEMALKVRELEATSSVRRDAPALLTV</sequence>
<dbReference type="OrthoDB" id="208599at2"/>
<organism evidence="2 3">
    <name type="scientific">Caulifigura coniformis</name>
    <dbReference type="NCBI Taxonomy" id="2527983"/>
    <lineage>
        <taxon>Bacteria</taxon>
        <taxon>Pseudomonadati</taxon>
        <taxon>Planctomycetota</taxon>
        <taxon>Planctomycetia</taxon>
        <taxon>Planctomycetales</taxon>
        <taxon>Planctomycetaceae</taxon>
        <taxon>Caulifigura</taxon>
    </lineage>
</organism>
<evidence type="ECO:0000313" key="2">
    <source>
        <dbReference type="EMBL" id="QDT55395.1"/>
    </source>
</evidence>